<keyword evidence="1 2" id="KW-0560">Oxidoreductase</keyword>
<dbReference type="PANTHER" id="PTHR11606">
    <property type="entry name" value="GLUTAMATE DEHYDROGENASE"/>
    <property type="match status" value="1"/>
</dbReference>
<evidence type="ECO:0000256" key="2">
    <source>
        <dbReference type="RuleBase" id="RU004417"/>
    </source>
</evidence>
<dbReference type="InterPro" id="IPR033922">
    <property type="entry name" value="NAD_bind_Glu_DH"/>
</dbReference>
<evidence type="ECO:0000313" key="4">
    <source>
        <dbReference type="EMBL" id="OGG29851.1"/>
    </source>
</evidence>
<evidence type="ECO:0000313" key="5">
    <source>
        <dbReference type="Proteomes" id="UP000176450"/>
    </source>
</evidence>
<dbReference type="AlphaFoldDB" id="A0A1F6AYU6"/>
<accession>A0A1F6AYU6</accession>
<gene>
    <name evidence="4" type="ORF">A3A63_04225</name>
</gene>
<sequence length="305" mass="33075">MGWMTDEYVRMTNDKWQMTNEEKNKLRATFTGKLIKDGGSEGREEATGLGGLFVLQAVLAEIKSQISNSKNQINAKSKIQNAKRLELGAWSLDFSRPLTVAVQGFGNVGYNVAKFLDEAGITVVAVSDSKGGIYVRDGLSPTKTLECKQKTGKLAGCYCKGSVCDVKGGKQITNEELLALPVDILVPSALESVITGANASRVKAKVVLEMANGPTTPEADTLLYKRGIVVIPDILANSGGVTVSCFEWEQNLKGEHWTKDAVNKELKTKMEAATGVIWDTTKKLKTDLRTAAFIVALERIVQAMK</sequence>
<evidence type="ECO:0000256" key="1">
    <source>
        <dbReference type="ARBA" id="ARBA00023002"/>
    </source>
</evidence>
<proteinExistence type="inferred from homology"/>
<dbReference type="GO" id="GO:0004352">
    <property type="term" value="F:glutamate dehydrogenase (NAD+) activity"/>
    <property type="evidence" value="ECO:0007669"/>
    <property type="project" value="TreeGrafter"/>
</dbReference>
<organism evidence="4 5">
    <name type="scientific">Candidatus Gottesmanbacteria bacterium RIFCSPLOWO2_01_FULL_46_9</name>
    <dbReference type="NCBI Taxonomy" id="1798394"/>
    <lineage>
        <taxon>Bacteria</taxon>
        <taxon>Candidatus Gottesmaniibacteriota</taxon>
    </lineage>
</organism>
<dbReference type="InterPro" id="IPR036291">
    <property type="entry name" value="NAD(P)-bd_dom_sf"/>
</dbReference>
<dbReference type="Proteomes" id="UP000176450">
    <property type="component" value="Unassembled WGS sequence"/>
</dbReference>
<dbReference type="PRINTS" id="PR00082">
    <property type="entry name" value="GLFDHDRGNASE"/>
</dbReference>
<name>A0A1F6AYU6_9BACT</name>
<dbReference type="InterPro" id="IPR006096">
    <property type="entry name" value="Glu/Leu/Phe/Val/Trp_DH_C"/>
</dbReference>
<feature type="domain" description="Glutamate/phenylalanine/leucine/valine/L-tryptophan dehydrogenase C-terminal" evidence="3">
    <location>
        <begin position="40"/>
        <end position="305"/>
    </location>
</feature>
<dbReference type="CDD" id="cd01076">
    <property type="entry name" value="NAD_bind_1_Glu_DH"/>
    <property type="match status" value="1"/>
</dbReference>
<dbReference type="SMART" id="SM00839">
    <property type="entry name" value="ELFV_dehydrog"/>
    <property type="match status" value="1"/>
</dbReference>
<dbReference type="Pfam" id="PF00208">
    <property type="entry name" value="ELFV_dehydrog"/>
    <property type="match status" value="1"/>
</dbReference>
<dbReference type="PANTHER" id="PTHR11606:SF13">
    <property type="entry name" value="GLUTAMATE DEHYDROGENASE 1, MITOCHONDRIAL"/>
    <property type="match status" value="1"/>
</dbReference>
<dbReference type="GO" id="GO:0006538">
    <property type="term" value="P:L-glutamate catabolic process"/>
    <property type="evidence" value="ECO:0007669"/>
    <property type="project" value="TreeGrafter"/>
</dbReference>
<evidence type="ECO:0000259" key="3">
    <source>
        <dbReference type="SMART" id="SM00839"/>
    </source>
</evidence>
<comment type="similarity">
    <text evidence="2">Belongs to the Glu/Leu/Phe/Val dehydrogenases family.</text>
</comment>
<reference evidence="4 5" key="1">
    <citation type="journal article" date="2016" name="Nat. Commun.">
        <title>Thousands of microbial genomes shed light on interconnected biogeochemical processes in an aquifer system.</title>
        <authorList>
            <person name="Anantharaman K."/>
            <person name="Brown C.T."/>
            <person name="Hug L.A."/>
            <person name="Sharon I."/>
            <person name="Castelle C.J."/>
            <person name="Probst A.J."/>
            <person name="Thomas B.C."/>
            <person name="Singh A."/>
            <person name="Wilkins M.J."/>
            <person name="Karaoz U."/>
            <person name="Brodie E.L."/>
            <person name="Williams K.H."/>
            <person name="Hubbard S.S."/>
            <person name="Banfield J.F."/>
        </authorList>
    </citation>
    <scope>NUCLEOTIDE SEQUENCE [LARGE SCALE GENOMIC DNA]</scope>
</reference>
<dbReference type="SUPFAM" id="SSF51735">
    <property type="entry name" value="NAD(P)-binding Rossmann-fold domains"/>
    <property type="match status" value="1"/>
</dbReference>
<dbReference type="Gene3D" id="3.40.50.720">
    <property type="entry name" value="NAD(P)-binding Rossmann-like Domain"/>
    <property type="match status" value="1"/>
</dbReference>
<dbReference type="InterPro" id="IPR006095">
    <property type="entry name" value="Glu/Leu/Phe/Val/Trp_DH"/>
</dbReference>
<comment type="caution">
    <text evidence="4">The sequence shown here is derived from an EMBL/GenBank/DDBJ whole genome shotgun (WGS) entry which is preliminary data.</text>
</comment>
<dbReference type="EMBL" id="MFJX01000054">
    <property type="protein sequence ID" value="OGG29851.1"/>
    <property type="molecule type" value="Genomic_DNA"/>
</dbReference>
<protein>
    <recommendedName>
        <fullName evidence="3">Glutamate/phenylalanine/leucine/valine/L-tryptophan dehydrogenase C-terminal domain-containing protein</fullName>
    </recommendedName>
</protein>